<protein>
    <recommendedName>
        <fullName evidence="2">Regulatory protein RecX</fullName>
    </recommendedName>
</protein>
<dbReference type="Gene3D" id="1.10.10.10">
    <property type="entry name" value="Winged helix-like DNA-binding domain superfamily/Winged helix DNA-binding domain"/>
    <property type="match status" value="1"/>
</dbReference>
<sequence>MITDIQSHDDDQIRLFLNHEQFGILPTDFILKFGLRVGLNISHDTIVKLLQAEEVMRAKNFAINLLHEKKIHTKPEFEKELRRKGFSQEGISASIEDLERTGLIK</sequence>
<accession>A0A381XLX6</accession>
<organism evidence="1">
    <name type="scientific">marine metagenome</name>
    <dbReference type="NCBI Taxonomy" id="408172"/>
    <lineage>
        <taxon>unclassified sequences</taxon>
        <taxon>metagenomes</taxon>
        <taxon>ecological metagenomes</taxon>
    </lineage>
</organism>
<dbReference type="EMBL" id="UINC01015658">
    <property type="protein sequence ID" value="SVA65784.1"/>
    <property type="molecule type" value="Genomic_DNA"/>
</dbReference>
<name>A0A381XLX6_9ZZZZ</name>
<feature type="non-terminal residue" evidence="1">
    <location>
        <position position="105"/>
    </location>
</feature>
<reference evidence="1" key="1">
    <citation type="submission" date="2018-05" db="EMBL/GenBank/DDBJ databases">
        <authorList>
            <person name="Lanie J.A."/>
            <person name="Ng W.-L."/>
            <person name="Kazmierczak K.M."/>
            <person name="Andrzejewski T.M."/>
            <person name="Davidsen T.M."/>
            <person name="Wayne K.J."/>
            <person name="Tettelin H."/>
            <person name="Glass J.I."/>
            <person name="Rusch D."/>
            <person name="Podicherti R."/>
            <person name="Tsui H.-C.T."/>
            <person name="Winkler M.E."/>
        </authorList>
    </citation>
    <scope>NUCLEOTIDE SEQUENCE</scope>
</reference>
<proteinExistence type="predicted"/>
<evidence type="ECO:0000313" key="1">
    <source>
        <dbReference type="EMBL" id="SVA65784.1"/>
    </source>
</evidence>
<gene>
    <name evidence="1" type="ORF">METZ01_LOCUS118638</name>
</gene>
<evidence type="ECO:0008006" key="2">
    <source>
        <dbReference type="Google" id="ProtNLM"/>
    </source>
</evidence>
<dbReference type="AlphaFoldDB" id="A0A381XLX6"/>
<dbReference type="InterPro" id="IPR036388">
    <property type="entry name" value="WH-like_DNA-bd_sf"/>
</dbReference>